<dbReference type="STRING" id="1120923.SAMN02746095_01477"/>
<proteinExistence type="predicted"/>
<evidence type="ECO:0000259" key="3">
    <source>
        <dbReference type="PROSITE" id="PS50914"/>
    </source>
</evidence>
<evidence type="ECO:0008006" key="7">
    <source>
        <dbReference type="Google" id="ProtNLM"/>
    </source>
</evidence>
<comment type="caution">
    <text evidence="5">The sequence shown here is derived from an EMBL/GenBank/DDBJ whole genome shotgun (WGS) entry which is preliminary data.</text>
</comment>
<dbReference type="PROSITE" id="PS51371">
    <property type="entry name" value="CBS"/>
    <property type="match status" value="2"/>
</dbReference>
<accession>A0A0D6PH63</accession>
<dbReference type="CDD" id="cd04586">
    <property type="entry name" value="CBS_pair_BON_assoc"/>
    <property type="match status" value="1"/>
</dbReference>
<dbReference type="OrthoDB" id="9783590at2"/>
<reference evidence="5 6" key="1">
    <citation type="submission" date="2012-11" db="EMBL/GenBank/DDBJ databases">
        <title>Whole genome sequence of Acidocella aminolytica 101 = DSM 11237.</title>
        <authorList>
            <person name="Azuma Y."/>
            <person name="Higashiura N."/>
            <person name="Hirakawa H."/>
            <person name="Matsushita K."/>
        </authorList>
    </citation>
    <scope>NUCLEOTIDE SEQUENCE [LARGE SCALE GENOMIC DNA]</scope>
    <source>
        <strain evidence="6">101 / DSM 11237</strain>
    </source>
</reference>
<feature type="domain" description="CBS" evidence="4">
    <location>
        <begin position="7"/>
        <end position="64"/>
    </location>
</feature>
<name>A0A0D6PH63_9PROT</name>
<dbReference type="AlphaFoldDB" id="A0A0D6PH63"/>
<dbReference type="EMBL" id="BANC01000039">
    <property type="protein sequence ID" value="GAN80159.1"/>
    <property type="molecule type" value="Genomic_DNA"/>
</dbReference>
<feature type="domain" description="CBS" evidence="4">
    <location>
        <begin position="94"/>
        <end position="149"/>
    </location>
</feature>
<dbReference type="Pfam" id="PF04972">
    <property type="entry name" value="BON"/>
    <property type="match status" value="1"/>
</dbReference>
<protein>
    <recommendedName>
        <fullName evidence="7">Signal transduction protein with CBS</fullName>
    </recommendedName>
</protein>
<dbReference type="RefSeq" id="WP_048878577.1">
    <property type="nucleotide sequence ID" value="NZ_BANC01000039.1"/>
</dbReference>
<keyword evidence="1 2" id="KW-0129">CBS domain</keyword>
<evidence type="ECO:0000259" key="4">
    <source>
        <dbReference type="PROSITE" id="PS51371"/>
    </source>
</evidence>
<dbReference type="PROSITE" id="PS50914">
    <property type="entry name" value="BON"/>
    <property type="match status" value="1"/>
</dbReference>
<dbReference type="PIRSF" id="PIRSF036990">
    <property type="entry name" value="UCP036990_CBS_BON"/>
    <property type="match status" value="1"/>
</dbReference>
<feature type="domain" description="BON" evidence="3">
    <location>
        <begin position="155"/>
        <end position="223"/>
    </location>
</feature>
<keyword evidence="6" id="KW-1185">Reference proteome</keyword>
<dbReference type="Gene3D" id="3.30.1340.30">
    <property type="match status" value="1"/>
</dbReference>
<dbReference type="PANTHER" id="PTHR43080">
    <property type="entry name" value="CBS DOMAIN-CONTAINING PROTEIN CBSX3, MITOCHONDRIAL"/>
    <property type="match status" value="1"/>
</dbReference>
<dbReference type="InterPro" id="IPR007055">
    <property type="entry name" value="BON_dom"/>
</dbReference>
<evidence type="ECO:0000313" key="6">
    <source>
        <dbReference type="Proteomes" id="UP000032668"/>
    </source>
</evidence>
<evidence type="ECO:0000313" key="5">
    <source>
        <dbReference type="EMBL" id="GAN80159.1"/>
    </source>
</evidence>
<organism evidence="5 6">
    <name type="scientific">Acidocella aminolytica 101 = DSM 11237</name>
    <dbReference type="NCBI Taxonomy" id="1120923"/>
    <lineage>
        <taxon>Bacteria</taxon>
        <taxon>Pseudomonadati</taxon>
        <taxon>Pseudomonadota</taxon>
        <taxon>Alphaproteobacteria</taxon>
        <taxon>Acetobacterales</taxon>
        <taxon>Acidocellaceae</taxon>
        <taxon>Acidocella</taxon>
    </lineage>
</organism>
<dbReference type="Pfam" id="PF00571">
    <property type="entry name" value="CBS"/>
    <property type="match status" value="2"/>
</dbReference>
<dbReference type="InterPro" id="IPR000644">
    <property type="entry name" value="CBS_dom"/>
</dbReference>
<evidence type="ECO:0000256" key="1">
    <source>
        <dbReference type="ARBA" id="ARBA00023122"/>
    </source>
</evidence>
<dbReference type="PANTHER" id="PTHR43080:SF26">
    <property type="entry name" value="REGULATORY PROTEIN"/>
    <property type="match status" value="1"/>
</dbReference>
<dbReference type="InterPro" id="IPR017080">
    <property type="entry name" value="UCP036990_CBS_BON"/>
</dbReference>
<dbReference type="SUPFAM" id="SSF54631">
    <property type="entry name" value="CBS-domain pair"/>
    <property type="match status" value="1"/>
</dbReference>
<gene>
    <name evidence="5" type="ORF">Aam_039_041</name>
</gene>
<dbReference type="Proteomes" id="UP000032668">
    <property type="component" value="Unassembled WGS sequence"/>
</dbReference>
<dbReference type="InterPro" id="IPR051257">
    <property type="entry name" value="Diverse_CBS-Domain"/>
</dbReference>
<dbReference type="Gene3D" id="3.10.580.10">
    <property type="entry name" value="CBS-domain"/>
    <property type="match status" value="1"/>
</dbReference>
<dbReference type="SMART" id="SM00116">
    <property type="entry name" value="CBS"/>
    <property type="match status" value="2"/>
</dbReference>
<dbReference type="InterPro" id="IPR046342">
    <property type="entry name" value="CBS_dom_sf"/>
</dbReference>
<evidence type="ECO:0000256" key="2">
    <source>
        <dbReference type="PROSITE-ProRule" id="PRU00703"/>
    </source>
</evidence>
<sequence length="233" mass="25596">MIVADVMTTEVVAVQPETSLAEAAGWMVRHHVSGLPVLDADGKLIGILTEGDLLHRPELGTCGRHGGWMRGIMRAETLAAEYAHTHGRQVGDVMTRNPTFVRPDMPLAKAAELMRHKQIKRLPVIRDDSLVGMLSRFDILRALAARLDESCEEASDTDILTAIETAMADEPWVPRTGMRLYVQQGHVKIEGKVGSAHEARALGILVRNTRGVTAVENCLEITSHAMSFETEME</sequence>